<feature type="active site" description="Proton acceptor" evidence="7">
    <location>
        <position position="251"/>
    </location>
</feature>
<evidence type="ECO:0000256" key="3">
    <source>
        <dbReference type="ARBA" id="ARBA00022679"/>
    </source>
</evidence>
<dbReference type="NCBIfam" id="NF002060">
    <property type="entry name" value="PRK00892.1"/>
    <property type="match status" value="1"/>
</dbReference>
<comment type="similarity">
    <text evidence="7">Belongs to the transferase hexapeptide repeat family. LpxD subfamily.</text>
</comment>
<dbReference type="CDD" id="cd03352">
    <property type="entry name" value="LbH_LpxD"/>
    <property type="match status" value="1"/>
</dbReference>
<proteinExistence type="inferred from homology"/>
<keyword evidence="1 7" id="KW-0444">Lipid biosynthesis</keyword>
<dbReference type="RefSeq" id="WP_379897626.1">
    <property type="nucleotide sequence ID" value="NZ_JBHRTR010000005.1"/>
</dbReference>
<comment type="pathway">
    <text evidence="7">Bacterial outer membrane biogenesis; LPS lipid A biosynthesis.</text>
</comment>
<dbReference type="Pfam" id="PF00132">
    <property type="entry name" value="Hexapep"/>
    <property type="match status" value="2"/>
</dbReference>
<feature type="domain" description="UDP-3-O-[3-hydroxymyristoyl] glucosamine N-acyltransferase non-repeat region" evidence="8">
    <location>
        <begin position="34"/>
        <end position="102"/>
    </location>
</feature>
<keyword evidence="5 7" id="KW-0443">Lipid metabolism</keyword>
<evidence type="ECO:0000256" key="7">
    <source>
        <dbReference type="HAMAP-Rule" id="MF_00523"/>
    </source>
</evidence>
<dbReference type="InterPro" id="IPR007691">
    <property type="entry name" value="LpxD"/>
</dbReference>
<evidence type="ECO:0000259" key="8">
    <source>
        <dbReference type="Pfam" id="PF04613"/>
    </source>
</evidence>
<comment type="subunit">
    <text evidence="7">Homotrimer.</text>
</comment>
<evidence type="ECO:0000256" key="1">
    <source>
        <dbReference type="ARBA" id="ARBA00022516"/>
    </source>
</evidence>
<evidence type="ECO:0000256" key="5">
    <source>
        <dbReference type="ARBA" id="ARBA00023098"/>
    </source>
</evidence>
<sequence length="342" mass="35476">MADPRFFRRSGPFRLQELAEHAGARLLDPAAGEMLIHDVAPLDRAGPEDLTFFDNPAYLGQYRETGAAACVTAEKHAGKAPPGTALLISPAPYGAYARIAQLFYPPPPVMPGRHPSAVVHETALIGEGAWIGPCAVIEAGVRIGAGSSIGAGTVIGENAEVGADCRIAPNCTLSHCIIGDRVTLHPGVRIGQDGFGFHPDPRGHVKVPQLGRVRIGDGCEIGANTTIDRGAGPDTVVGAGTWIDNLVQIGHNAETGQGCILVAQCGLSGSTKLGNFVAIAAQSGVAGHLTVGDGARLAARSGSMHSIPAGETWGGTPAMPLKRYFRMLKTLEKLGEQKVEKG</sequence>
<dbReference type="EC" id="2.3.1.191" evidence="7"/>
<keyword evidence="2 7" id="KW-0441">Lipid A biosynthesis</keyword>
<dbReference type="Gene3D" id="2.160.10.10">
    <property type="entry name" value="Hexapeptide repeat proteins"/>
    <property type="match status" value="1"/>
</dbReference>
<evidence type="ECO:0000256" key="4">
    <source>
        <dbReference type="ARBA" id="ARBA00022737"/>
    </source>
</evidence>
<accession>A0ABV7KUY2</accession>
<name>A0ABV7KUY2_9PROT</name>
<reference evidence="10" key="1">
    <citation type="journal article" date="2019" name="Int. J. Syst. Evol. Microbiol.">
        <title>The Global Catalogue of Microorganisms (GCM) 10K type strain sequencing project: providing services to taxonomists for standard genome sequencing and annotation.</title>
        <authorList>
            <consortium name="The Broad Institute Genomics Platform"/>
            <consortium name="The Broad Institute Genome Sequencing Center for Infectious Disease"/>
            <person name="Wu L."/>
            <person name="Ma J."/>
        </authorList>
    </citation>
    <scope>NUCLEOTIDE SEQUENCE [LARGE SCALE GENOMIC DNA]</scope>
    <source>
        <strain evidence="10">KCTC 42964</strain>
    </source>
</reference>
<dbReference type="EMBL" id="JBHRTR010000005">
    <property type="protein sequence ID" value="MFC3225887.1"/>
    <property type="molecule type" value="Genomic_DNA"/>
</dbReference>
<organism evidence="9 10">
    <name type="scientific">Marinibaculum pumilum</name>
    <dbReference type="NCBI Taxonomy" id="1766165"/>
    <lineage>
        <taxon>Bacteria</taxon>
        <taxon>Pseudomonadati</taxon>
        <taxon>Pseudomonadota</taxon>
        <taxon>Alphaproteobacteria</taxon>
        <taxon>Rhodospirillales</taxon>
        <taxon>Rhodospirillaceae</taxon>
        <taxon>Marinibaculum</taxon>
    </lineage>
</organism>
<protein>
    <recommendedName>
        <fullName evidence="7">UDP-3-O-acylglucosamine N-acyltransferase</fullName>
        <ecNumber evidence="7">2.3.1.191</ecNumber>
    </recommendedName>
</protein>
<comment type="caution">
    <text evidence="9">The sequence shown here is derived from an EMBL/GenBank/DDBJ whole genome shotgun (WGS) entry which is preliminary data.</text>
</comment>
<dbReference type="Gene3D" id="3.40.1390.10">
    <property type="entry name" value="MurE/MurF, N-terminal domain"/>
    <property type="match status" value="1"/>
</dbReference>
<comment type="function">
    <text evidence="7">Catalyzes the N-acylation of UDP-3-O-acylglucosamine using 3-hydroxyacyl-ACP as the acyl donor. Is involved in the biosynthesis of lipid A, a phosphorylated glycolipid that anchors the lipopolysaccharide to the outer membrane of the cell.</text>
</comment>
<comment type="catalytic activity">
    <reaction evidence="7">
        <text>a UDP-3-O-[(3R)-3-hydroxyacyl]-alpha-D-glucosamine + a (3R)-hydroxyacyl-[ACP] = a UDP-2-N,3-O-bis[(3R)-3-hydroxyacyl]-alpha-D-glucosamine + holo-[ACP] + H(+)</text>
        <dbReference type="Rhea" id="RHEA:53836"/>
        <dbReference type="Rhea" id="RHEA-COMP:9685"/>
        <dbReference type="Rhea" id="RHEA-COMP:9945"/>
        <dbReference type="ChEBI" id="CHEBI:15378"/>
        <dbReference type="ChEBI" id="CHEBI:64479"/>
        <dbReference type="ChEBI" id="CHEBI:78827"/>
        <dbReference type="ChEBI" id="CHEBI:137740"/>
        <dbReference type="ChEBI" id="CHEBI:137748"/>
        <dbReference type="EC" id="2.3.1.191"/>
    </reaction>
</comment>
<dbReference type="Proteomes" id="UP001595528">
    <property type="component" value="Unassembled WGS sequence"/>
</dbReference>
<keyword evidence="6 7" id="KW-0012">Acyltransferase</keyword>
<dbReference type="PANTHER" id="PTHR43378:SF2">
    <property type="entry name" value="UDP-3-O-ACYLGLUCOSAMINE N-ACYLTRANSFERASE 1, MITOCHONDRIAL-RELATED"/>
    <property type="match status" value="1"/>
</dbReference>
<dbReference type="NCBIfam" id="TIGR01853">
    <property type="entry name" value="lipid_A_lpxD"/>
    <property type="match status" value="1"/>
</dbReference>
<gene>
    <name evidence="7 9" type="primary">lpxD</name>
    <name evidence="9" type="ORF">ACFOGJ_01505</name>
</gene>
<dbReference type="GO" id="GO:0103118">
    <property type="term" value="F:UDP-3-O-[(3R)-3-hydroxyacyl]-glucosamine N-acyltransferase activity"/>
    <property type="evidence" value="ECO:0007669"/>
    <property type="project" value="UniProtKB-EC"/>
</dbReference>
<evidence type="ECO:0000313" key="10">
    <source>
        <dbReference type="Proteomes" id="UP001595528"/>
    </source>
</evidence>
<dbReference type="Pfam" id="PF04613">
    <property type="entry name" value="LpxD"/>
    <property type="match status" value="1"/>
</dbReference>
<dbReference type="InterPro" id="IPR020573">
    <property type="entry name" value="UDP_GlcNAc_AcTrfase_non-rep"/>
</dbReference>
<dbReference type="PANTHER" id="PTHR43378">
    <property type="entry name" value="UDP-3-O-ACYLGLUCOSAMINE N-ACYLTRANSFERASE"/>
    <property type="match status" value="1"/>
</dbReference>
<keyword evidence="3 7" id="KW-0808">Transferase</keyword>
<evidence type="ECO:0000313" key="9">
    <source>
        <dbReference type="EMBL" id="MFC3225887.1"/>
    </source>
</evidence>
<evidence type="ECO:0000256" key="6">
    <source>
        <dbReference type="ARBA" id="ARBA00023315"/>
    </source>
</evidence>
<evidence type="ECO:0000256" key="2">
    <source>
        <dbReference type="ARBA" id="ARBA00022556"/>
    </source>
</evidence>
<dbReference type="HAMAP" id="MF_00523">
    <property type="entry name" value="LpxD"/>
    <property type="match status" value="1"/>
</dbReference>
<keyword evidence="4 7" id="KW-0677">Repeat</keyword>
<dbReference type="SUPFAM" id="SSF51161">
    <property type="entry name" value="Trimeric LpxA-like enzymes"/>
    <property type="match status" value="1"/>
</dbReference>
<dbReference type="InterPro" id="IPR011004">
    <property type="entry name" value="Trimer_LpxA-like_sf"/>
</dbReference>
<dbReference type="InterPro" id="IPR001451">
    <property type="entry name" value="Hexapep"/>
</dbReference>
<keyword evidence="10" id="KW-1185">Reference proteome</keyword>